<dbReference type="PANTHER" id="PTHR43124">
    <property type="entry name" value="PURINE EFFLUX PUMP PBUE"/>
    <property type="match status" value="1"/>
</dbReference>
<protein>
    <submittedName>
        <fullName evidence="9">MFS transporter</fullName>
    </submittedName>
</protein>
<evidence type="ECO:0000259" key="8">
    <source>
        <dbReference type="PROSITE" id="PS50850"/>
    </source>
</evidence>
<dbReference type="GO" id="GO:0005886">
    <property type="term" value="C:plasma membrane"/>
    <property type="evidence" value="ECO:0007669"/>
    <property type="project" value="UniProtKB-SubCell"/>
</dbReference>
<dbReference type="GO" id="GO:0022857">
    <property type="term" value="F:transmembrane transporter activity"/>
    <property type="evidence" value="ECO:0007669"/>
    <property type="project" value="InterPro"/>
</dbReference>
<dbReference type="InterPro" id="IPR020846">
    <property type="entry name" value="MFS_dom"/>
</dbReference>
<evidence type="ECO:0000256" key="3">
    <source>
        <dbReference type="ARBA" id="ARBA00022692"/>
    </source>
</evidence>
<dbReference type="InterPro" id="IPR050189">
    <property type="entry name" value="MFS_Efflux_Transporters"/>
</dbReference>
<feature type="region of interest" description="Disordered" evidence="6">
    <location>
        <begin position="391"/>
        <end position="410"/>
    </location>
</feature>
<dbReference type="PANTHER" id="PTHR43124:SF3">
    <property type="entry name" value="CHLORAMPHENICOL EFFLUX PUMP RV0191"/>
    <property type="match status" value="1"/>
</dbReference>
<evidence type="ECO:0000256" key="1">
    <source>
        <dbReference type="ARBA" id="ARBA00004651"/>
    </source>
</evidence>
<feature type="transmembrane region" description="Helical" evidence="7">
    <location>
        <begin position="158"/>
        <end position="180"/>
    </location>
</feature>
<feature type="transmembrane region" description="Helical" evidence="7">
    <location>
        <begin position="330"/>
        <end position="352"/>
    </location>
</feature>
<feature type="transmembrane region" description="Helical" evidence="7">
    <location>
        <begin position="267"/>
        <end position="285"/>
    </location>
</feature>
<feature type="transmembrane region" description="Helical" evidence="7">
    <location>
        <begin position="291"/>
        <end position="309"/>
    </location>
</feature>
<feature type="transmembrane region" description="Helical" evidence="7">
    <location>
        <begin position="99"/>
        <end position="120"/>
    </location>
</feature>
<evidence type="ECO:0000256" key="6">
    <source>
        <dbReference type="SAM" id="MobiDB-lite"/>
    </source>
</evidence>
<feature type="domain" description="Major facilitator superfamily (MFS) profile" evidence="8">
    <location>
        <begin position="4"/>
        <end position="386"/>
    </location>
</feature>
<keyword evidence="2" id="KW-1003">Cell membrane</keyword>
<comment type="subcellular location">
    <subcellularLocation>
        <location evidence="1">Cell membrane</location>
        <topology evidence="1">Multi-pass membrane protein</topology>
    </subcellularLocation>
</comment>
<feature type="transmembrane region" description="Helical" evidence="7">
    <location>
        <begin position="358"/>
        <end position="377"/>
    </location>
</feature>
<feature type="transmembrane region" description="Helical" evidence="7">
    <location>
        <begin position="201"/>
        <end position="222"/>
    </location>
</feature>
<dbReference type="EMBL" id="CP045929">
    <property type="protein sequence ID" value="QGK71714.1"/>
    <property type="molecule type" value="Genomic_DNA"/>
</dbReference>
<evidence type="ECO:0000256" key="5">
    <source>
        <dbReference type="ARBA" id="ARBA00023136"/>
    </source>
</evidence>
<name>A0A5Q3QEQ4_9PSEU</name>
<keyword evidence="10" id="KW-1185">Reference proteome</keyword>
<proteinExistence type="predicted"/>
<dbReference type="SUPFAM" id="SSF103473">
    <property type="entry name" value="MFS general substrate transporter"/>
    <property type="match status" value="1"/>
</dbReference>
<dbReference type="KEGG" id="sace:GIY23_21305"/>
<evidence type="ECO:0000256" key="4">
    <source>
        <dbReference type="ARBA" id="ARBA00022989"/>
    </source>
</evidence>
<accession>A0A5Q3QEQ4</accession>
<feature type="transmembrane region" description="Helical" evidence="7">
    <location>
        <begin position="234"/>
        <end position="255"/>
    </location>
</feature>
<feature type="transmembrane region" description="Helical" evidence="7">
    <location>
        <begin position="69"/>
        <end position="87"/>
    </location>
</feature>
<feature type="compositionally biased region" description="Basic and acidic residues" evidence="6">
    <location>
        <begin position="394"/>
        <end position="403"/>
    </location>
</feature>
<sequence length="410" mass="42020">MPIALLALAIAAFGIGTTEFVIMGLLPEVAQDMGVSISAAGNYISLYALGVVIGAPLLTAAGSRARRKTMLLSTMGLFTVGNLAAALAPTHELLLASRFLSGLPHGAFFGVGAVVAARLADPDKRATAVSRMFIGLTVANIIGVPIGTLLGQQFGWRWTFAMVAVIGVAAWTAVTVLVPQAEQEQQTGLRTELRAFREPQVWLALGVVVFGFGALFSFYSYITPVLTQVTGFAAASVPILLALMGVGMTVGTWLGGILADVAPMRTLFAFLSALVVALLAFSALAHNAVAAAAGLFLVGATAFAAIPSIQMRIMDKAASAPSLASASIQSAFNIANSIGAWLGGLVIAGGLGLLAPSWVGATLALIGIGIAAVAVILDGGVRPRAPKLVASYRTQRERSRTESASESTTG</sequence>
<evidence type="ECO:0000313" key="10">
    <source>
        <dbReference type="Proteomes" id="UP000371041"/>
    </source>
</evidence>
<keyword evidence="3 7" id="KW-0812">Transmembrane</keyword>
<dbReference type="CDD" id="cd17324">
    <property type="entry name" value="MFS_NepI_like"/>
    <property type="match status" value="1"/>
</dbReference>
<dbReference type="InterPro" id="IPR011701">
    <property type="entry name" value="MFS"/>
</dbReference>
<evidence type="ECO:0000256" key="2">
    <source>
        <dbReference type="ARBA" id="ARBA00022475"/>
    </source>
</evidence>
<evidence type="ECO:0000256" key="7">
    <source>
        <dbReference type="SAM" id="Phobius"/>
    </source>
</evidence>
<dbReference type="Pfam" id="PF07690">
    <property type="entry name" value="MFS_1"/>
    <property type="match status" value="1"/>
</dbReference>
<feature type="transmembrane region" description="Helical" evidence="7">
    <location>
        <begin position="132"/>
        <end position="152"/>
    </location>
</feature>
<evidence type="ECO:0000313" key="9">
    <source>
        <dbReference type="EMBL" id="QGK71714.1"/>
    </source>
</evidence>
<keyword evidence="4 7" id="KW-1133">Transmembrane helix</keyword>
<organism evidence="9 10">
    <name type="scientific">Allosaccharopolyspora coralli</name>
    <dbReference type="NCBI Taxonomy" id="2665642"/>
    <lineage>
        <taxon>Bacteria</taxon>
        <taxon>Bacillati</taxon>
        <taxon>Actinomycetota</taxon>
        <taxon>Actinomycetes</taxon>
        <taxon>Pseudonocardiales</taxon>
        <taxon>Pseudonocardiaceae</taxon>
        <taxon>Allosaccharopolyspora</taxon>
    </lineage>
</organism>
<dbReference type="Gene3D" id="1.20.1250.20">
    <property type="entry name" value="MFS general substrate transporter like domains"/>
    <property type="match status" value="1"/>
</dbReference>
<keyword evidence="5 7" id="KW-0472">Membrane</keyword>
<dbReference type="RefSeq" id="WP_154078282.1">
    <property type="nucleotide sequence ID" value="NZ_CP045929.1"/>
</dbReference>
<dbReference type="Proteomes" id="UP000371041">
    <property type="component" value="Chromosome"/>
</dbReference>
<dbReference type="AlphaFoldDB" id="A0A5Q3QEQ4"/>
<gene>
    <name evidence="9" type="ORF">GIY23_21305</name>
</gene>
<dbReference type="PROSITE" id="PS50850">
    <property type="entry name" value="MFS"/>
    <property type="match status" value="1"/>
</dbReference>
<dbReference type="InterPro" id="IPR036259">
    <property type="entry name" value="MFS_trans_sf"/>
</dbReference>
<feature type="transmembrane region" description="Helical" evidence="7">
    <location>
        <begin position="44"/>
        <end position="62"/>
    </location>
</feature>
<reference evidence="10" key="1">
    <citation type="submission" date="2019-11" db="EMBL/GenBank/DDBJ databases">
        <title>The complete genome sequence of Saccharopolyspora sp. E2A.</title>
        <authorList>
            <person name="Zhang G."/>
        </authorList>
    </citation>
    <scope>NUCLEOTIDE SEQUENCE [LARGE SCALE GENOMIC DNA]</scope>
    <source>
        <strain evidence="10">E2A</strain>
    </source>
</reference>